<feature type="chain" id="PRO_5035260835" description="Microbial transglutaminase" evidence="1">
    <location>
        <begin position="25"/>
        <end position="261"/>
    </location>
</feature>
<protein>
    <recommendedName>
        <fullName evidence="4">Microbial transglutaminase</fullName>
    </recommendedName>
</protein>
<organism evidence="2 3">
    <name type="scientific">Longimycelium tulufanense</name>
    <dbReference type="NCBI Taxonomy" id="907463"/>
    <lineage>
        <taxon>Bacteria</taxon>
        <taxon>Bacillati</taxon>
        <taxon>Actinomycetota</taxon>
        <taxon>Actinomycetes</taxon>
        <taxon>Pseudonocardiales</taxon>
        <taxon>Pseudonocardiaceae</taxon>
        <taxon>Longimycelium</taxon>
    </lineage>
</organism>
<sequence>MPRALVALFVLLGLPAGLAGTAHAAVVAHAAVATSLPPIAPPLPRGVQSKSWSVPDYIAAWEKQHGRPMTAEERYHLARGCIGVTVVNLDREDAPNPPLNLSFGTYQRAMEVQAALNEIVATRPSPREYAEQVRKHPALQGVQNLVRAFPTFIDPANLHAAIFSKRFYSKQDPNWTDEQAAEMYRPNPRTGQVDMSTYRYRARPGYVNFDYGWYDEQTNNWWHANHAEPGMKVYQSTLRYYSRPLLDFDEQVFTVAFARVA</sequence>
<evidence type="ECO:0000313" key="2">
    <source>
        <dbReference type="EMBL" id="GGM35477.1"/>
    </source>
</evidence>
<name>A0A8J3FUJ0_9PSEU</name>
<reference evidence="2" key="2">
    <citation type="submission" date="2020-09" db="EMBL/GenBank/DDBJ databases">
        <authorList>
            <person name="Sun Q."/>
            <person name="Zhou Y."/>
        </authorList>
    </citation>
    <scope>NUCLEOTIDE SEQUENCE</scope>
    <source>
        <strain evidence="2">CGMCC 4.5737</strain>
    </source>
</reference>
<accession>A0A8J3FUJ0</accession>
<evidence type="ECO:0008006" key="4">
    <source>
        <dbReference type="Google" id="ProtNLM"/>
    </source>
</evidence>
<dbReference type="InterPro" id="IPR038765">
    <property type="entry name" value="Papain-like_cys_pep_sf"/>
</dbReference>
<dbReference type="Gene3D" id="3.90.1360.10">
    <property type="entry name" value="Protein-glutamine gamma-glutamyltransferase"/>
    <property type="match status" value="1"/>
</dbReference>
<dbReference type="Proteomes" id="UP000637578">
    <property type="component" value="Unassembled WGS sequence"/>
</dbReference>
<keyword evidence="3" id="KW-1185">Reference proteome</keyword>
<dbReference type="GO" id="GO:0003810">
    <property type="term" value="F:protein-glutamine gamma-glutamyltransferase activity"/>
    <property type="evidence" value="ECO:0007669"/>
    <property type="project" value="InterPro"/>
</dbReference>
<feature type="signal peptide" evidence="1">
    <location>
        <begin position="1"/>
        <end position="24"/>
    </location>
</feature>
<dbReference type="InterPro" id="IPR037084">
    <property type="entry name" value="Transglut_prok_sf"/>
</dbReference>
<proteinExistence type="predicted"/>
<gene>
    <name evidence="2" type="ORF">GCM10012275_03430</name>
</gene>
<keyword evidence="1" id="KW-0732">Signal</keyword>
<dbReference type="AlphaFoldDB" id="A0A8J3FUJ0"/>
<evidence type="ECO:0000256" key="1">
    <source>
        <dbReference type="SAM" id="SignalP"/>
    </source>
</evidence>
<dbReference type="Pfam" id="PF09017">
    <property type="entry name" value="Transglut_prok"/>
    <property type="match status" value="1"/>
</dbReference>
<dbReference type="EMBL" id="BMMK01000001">
    <property type="protein sequence ID" value="GGM35477.1"/>
    <property type="molecule type" value="Genomic_DNA"/>
</dbReference>
<reference evidence="2" key="1">
    <citation type="journal article" date="2014" name="Int. J. Syst. Evol. Microbiol.">
        <title>Complete genome sequence of Corynebacterium casei LMG S-19264T (=DSM 44701T), isolated from a smear-ripened cheese.</title>
        <authorList>
            <consortium name="US DOE Joint Genome Institute (JGI-PGF)"/>
            <person name="Walter F."/>
            <person name="Albersmeier A."/>
            <person name="Kalinowski J."/>
            <person name="Ruckert C."/>
        </authorList>
    </citation>
    <scope>NUCLEOTIDE SEQUENCE</scope>
    <source>
        <strain evidence="2">CGMCC 4.5737</strain>
    </source>
</reference>
<evidence type="ECO:0000313" key="3">
    <source>
        <dbReference type="Proteomes" id="UP000637578"/>
    </source>
</evidence>
<comment type="caution">
    <text evidence="2">The sequence shown here is derived from an EMBL/GenBank/DDBJ whole genome shotgun (WGS) entry which is preliminary data.</text>
</comment>
<dbReference type="SUPFAM" id="SSF54001">
    <property type="entry name" value="Cysteine proteinases"/>
    <property type="match status" value="1"/>
</dbReference>
<dbReference type="InterPro" id="IPR015107">
    <property type="entry name" value="Transglut_prok"/>
</dbReference>